<feature type="active site" description="Proton donor/acceptor" evidence="1">
    <location>
        <position position="305"/>
    </location>
</feature>
<dbReference type="EMBL" id="CP042326">
    <property type="protein sequence ID" value="QDZ39466.1"/>
    <property type="molecule type" value="Genomic_DNA"/>
</dbReference>
<dbReference type="InterPro" id="IPR050275">
    <property type="entry name" value="PGM_Phosphatase"/>
</dbReference>
<dbReference type="PROSITE" id="PS00175">
    <property type="entry name" value="PG_MUTASE"/>
    <property type="match status" value="2"/>
</dbReference>
<dbReference type="CDD" id="cd07067">
    <property type="entry name" value="HP_PGM_like"/>
    <property type="match status" value="2"/>
</dbReference>
<dbReference type="KEGG" id="enn:FRE64_05720"/>
<dbReference type="Pfam" id="PF00300">
    <property type="entry name" value="His_Phos_1"/>
    <property type="match status" value="2"/>
</dbReference>
<dbReference type="InterPro" id="IPR001345">
    <property type="entry name" value="PG/BPGM_mutase_AS"/>
</dbReference>
<dbReference type="Gene3D" id="3.40.50.1240">
    <property type="entry name" value="Phosphoglycerate mutase-like"/>
    <property type="match status" value="2"/>
</dbReference>
<name>A0A5B8NKG1_9CHRO</name>
<dbReference type="PANTHER" id="PTHR48100">
    <property type="entry name" value="BROAD-SPECIFICITY PHOSPHATASE YOR283W-RELATED"/>
    <property type="match status" value="1"/>
</dbReference>
<evidence type="ECO:0000313" key="3">
    <source>
        <dbReference type="EMBL" id="QDZ39466.1"/>
    </source>
</evidence>
<feature type="binding site" evidence="2">
    <location>
        <position position="316"/>
    </location>
    <ligand>
        <name>substrate</name>
    </ligand>
</feature>
<dbReference type="InterPro" id="IPR013078">
    <property type="entry name" value="His_Pase_superF_clade-1"/>
</dbReference>
<dbReference type="Proteomes" id="UP000318453">
    <property type="component" value="Chromosome"/>
</dbReference>
<dbReference type="RefSeq" id="WP_146295068.1">
    <property type="nucleotide sequence ID" value="NZ_CP042326.1"/>
</dbReference>
<feature type="active site" description="Tele-phosphohistidine intermediate" evidence="1">
    <location>
        <position position="231"/>
    </location>
</feature>
<evidence type="ECO:0000256" key="2">
    <source>
        <dbReference type="PIRSR" id="PIRSR613078-2"/>
    </source>
</evidence>
<dbReference type="SMART" id="SM00855">
    <property type="entry name" value="PGAM"/>
    <property type="match status" value="2"/>
</dbReference>
<dbReference type="SUPFAM" id="SSF53254">
    <property type="entry name" value="Phosphoglycerate mutase-like"/>
    <property type="match status" value="2"/>
</dbReference>
<protein>
    <submittedName>
        <fullName evidence="3">Histidine phosphatase family protein</fullName>
    </submittedName>
</protein>
<organism evidence="3 4">
    <name type="scientific">Euhalothece natronophila Z-M001</name>
    <dbReference type="NCBI Taxonomy" id="522448"/>
    <lineage>
        <taxon>Bacteria</taxon>
        <taxon>Bacillati</taxon>
        <taxon>Cyanobacteriota</taxon>
        <taxon>Cyanophyceae</taxon>
        <taxon>Oscillatoriophycideae</taxon>
        <taxon>Chroococcales</taxon>
        <taxon>Halothecacae</taxon>
        <taxon>Halothece cluster</taxon>
        <taxon>Euhalothece</taxon>
    </lineage>
</organism>
<accession>A0A5B8NKG1</accession>
<proteinExistence type="predicted"/>
<sequence length="444" mass="49855">MATKVIIIRHGQSSYNLEQMIQGRCDKSVLTEQGRAQAEKVGSTLRQLEIKTIYSSPLQRAKESAEIIRNCFDVSPALQVAELLQEVDLPLWEEKKKDEIINHFPEDYRCWKTRPHEFYMVVNGQKHYPVLSLYEQAQEFWKSVISQHDGETIAIVAHNGINRCLISSAIGVPPALYHSIQQSNCGINVLNFQGGWGDPVELESLNQTAHLGVKLPSPRKNKGIRLLLVRHGETDWNKESRFQGKMDIPLNENGKEQGRKAADFLKETQLDFAVSSPMLRPKETAELILSHHSEIELELKEKLLEISHGNWEGKLKPEIEQEYPELLKQWQETPEVVQMPEGENLQQVWDRAIAAWEEIVAEKGKNTEGMKTGIVVAHDAINKVILCALLGLSPSNFWNVKQGNGAVSVIDYPEGKDGAPVLQAINITSHLATGIFDQTAAGAL</sequence>
<dbReference type="GO" id="GO:0016791">
    <property type="term" value="F:phosphatase activity"/>
    <property type="evidence" value="ECO:0007669"/>
    <property type="project" value="TreeGrafter"/>
</dbReference>
<reference evidence="3" key="1">
    <citation type="submission" date="2019-08" db="EMBL/GenBank/DDBJ databases">
        <title>Carotenoids and Carotenoid Binding Proteins in the Halophilic Cyanobacterium Euhalothece sp. ZM00.</title>
        <authorList>
            <person name="Cho S.M."/>
            <person name="Song J.Y."/>
            <person name="Park Y.-I."/>
        </authorList>
    </citation>
    <scope>NUCLEOTIDE SEQUENCE [LARGE SCALE GENOMIC DNA]</scope>
    <source>
        <strain evidence="3">Z-M001</strain>
    </source>
</reference>
<feature type="binding site" evidence="2">
    <location>
        <begin position="230"/>
        <end position="237"/>
    </location>
    <ligand>
        <name>substrate</name>
    </ligand>
</feature>
<keyword evidence="4" id="KW-1185">Reference proteome</keyword>
<dbReference type="OrthoDB" id="9781415at2"/>
<gene>
    <name evidence="3" type="ORF">FRE64_05720</name>
</gene>
<dbReference type="AlphaFoldDB" id="A0A5B8NKG1"/>
<evidence type="ECO:0000256" key="1">
    <source>
        <dbReference type="PIRSR" id="PIRSR613078-1"/>
    </source>
</evidence>
<feature type="binding site" evidence="2">
    <location>
        <position position="280"/>
    </location>
    <ligand>
        <name>substrate</name>
    </ligand>
</feature>
<dbReference type="PANTHER" id="PTHR48100:SF10">
    <property type="entry name" value="2-CARBOXY-D-ARABINITOL-1-PHOSPHATASE-RELATED"/>
    <property type="match status" value="1"/>
</dbReference>
<dbReference type="InterPro" id="IPR029033">
    <property type="entry name" value="His_PPase_superfam"/>
</dbReference>
<evidence type="ECO:0000313" key="4">
    <source>
        <dbReference type="Proteomes" id="UP000318453"/>
    </source>
</evidence>